<gene>
    <name evidence="2" type="ORF">RHO25_004049</name>
</gene>
<feature type="compositionally biased region" description="Acidic residues" evidence="1">
    <location>
        <begin position="526"/>
        <end position="546"/>
    </location>
</feature>
<feature type="compositionally biased region" description="Polar residues" evidence="1">
    <location>
        <begin position="136"/>
        <end position="147"/>
    </location>
</feature>
<dbReference type="Proteomes" id="UP001302367">
    <property type="component" value="Chromosome 3"/>
</dbReference>
<feature type="compositionally biased region" description="Basic and acidic residues" evidence="1">
    <location>
        <begin position="495"/>
        <end position="505"/>
    </location>
</feature>
<feature type="compositionally biased region" description="Basic residues" evidence="1">
    <location>
        <begin position="227"/>
        <end position="237"/>
    </location>
</feature>
<feature type="compositionally biased region" description="Basic and acidic residues" evidence="1">
    <location>
        <begin position="250"/>
        <end position="263"/>
    </location>
</feature>
<evidence type="ECO:0000313" key="2">
    <source>
        <dbReference type="EMBL" id="WPA99432.1"/>
    </source>
</evidence>
<dbReference type="EMBL" id="CP134186">
    <property type="protein sequence ID" value="WPA99432.1"/>
    <property type="molecule type" value="Genomic_DNA"/>
</dbReference>
<feature type="compositionally biased region" description="Polar residues" evidence="1">
    <location>
        <begin position="279"/>
        <end position="296"/>
    </location>
</feature>
<protein>
    <submittedName>
        <fullName evidence="2">Uncharacterized protein</fullName>
    </submittedName>
</protein>
<evidence type="ECO:0000313" key="3">
    <source>
        <dbReference type="Proteomes" id="UP001302367"/>
    </source>
</evidence>
<evidence type="ECO:0000256" key="1">
    <source>
        <dbReference type="SAM" id="MobiDB-lite"/>
    </source>
</evidence>
<reference evidence="2 3" key="1">
    <citation type="submission" date="2023-09" db="EMBL/GenBank/DDBJ databases">
        <title>Complete-Gapless Cercospora beticola genome.</title>
        <authorList>
            <person name="Wyatt N.A."/>
            <person name="Spanner R.E."/>
            <person name="Bolton M.D."/>
        </authorList>
    </citation>
    <scope>NUCLEOTIDE SEQUENCE [LARGE SCALE GENOMIC DNA]</scope>
    <source>
        <strain evidence="2">Cb09-40</strain>
    </source>
</reference>
<feature type="region of interest" description="Disordered" evidence="1">
    <location>
        <begin position="495"/>
        <end position="565"/>
    </location>
</feature>
<feature type="region of interest" description="Disordered" evidence="1">
    <location>
        <begin position="182"/>
        <end position="325"/>
    </location>
</feature>
<dbReference type="GeneID" id="35426119"/>
<feature type="compositionally biased region" description="Basic residues" evidence="1">
    <location>
        <begin position="204"/>
        <end position="213"/>
    </location>
</feature>
<sequence length="565" mass="63109">MFGPVHWMDEEAIAESAMRAQLAGMSNPLYPIARTPQTQFPFVFERPAPPQHLIGPGHWTFPTPEAHLAAVRFGNANGFGTAGLSQLSANHTWHMREIYNGPLEPGSNRLVQDPTAGIGLAREPATQPVPRAEPNVESTTPKRAATSNIDSTKPKRFVKSNIKSTTRQLIVKLPIKSWKPKRATKFDIKSTKSKRAGQLNTNSKHVKRARVLSKLKASYSQPSPVRARTKRPSRLRQVHGPDDVDTDSDADAHSHADSAHESEEAVITGSVGTADDPSADSSSETTHPSPRSQTPGPDNPEADLGAGVDPRSGLAHEPTNNDLMDQSIVAHDLEGREIKKKYHTQKFENIWNKVTSKITLDRAPAVVGVPEPHKLWYYDGLRWVIWPRGQERAWDDEKWIDSLNKYRDQSARRDGWMKKRDAPIFQYTTEHLDWVWEFVKEAEGKMPKQSPRRIAELFNEKFGLVGLESARSDERMRRLMWKMCEDYKENGGESRKLRAYEDGPHKKSKAKGKGKGKGKKKTTTEVEMEDVDTADEQEQSTLEDDAVAGLMGLGRGGGDADDVSE</sequence>
<dbReference type="RefSeq" id="XP_023456702.2">
    <property type="nucleotide sequence ID" value="XM_023594983.2"/>
</dbReference>
<proteinExistence type="predicted"/>
<accession>A0ABZ0NIS1</accession>
<feature type="region of interest" description="Disordered" evidence="1">
    <location>
        <begin position="124"/>
        <end position="147"/>
    </location>
</feature>
<name>A0ABZ0NIS1_CERBT</name>
<keyword evidence="3" id="KW-1185">Reference proteome</keyword>
<organism evidence="2 3">
    <name type="scientific">Cercospora beticola</name>
    <name type="common">Sugarbeet leaf spot fungus</name>
    <dbReference type="NCBI Taxonomy" id="122368"/>
    <lineage>
        <taxon>Eukaryota</taxon>
        <taxon>Fungi</taxon>
        <taxon>Dikarya</taxon>
        <taxon>Ascomycota</taxon>
        <taxon>Pezizomycotina</taxon>
        <taxon>Dothideomycetes</taxon>
        <taxon>Dothideomycetidae</taxon>
        <taxon>Mycosphaerellales</taxon>
        <taxon>Mycosphaerellaceae</taxon>
        <taxon>Cercospora</taxon>
    </lineage>
</organism>
<feature type="compositionally biased region" description="Basic residues" evidence="1">
    <location>
        <begin position="506"/>
        <end position="521"/>
    </location>
</feature>